<accession>A0A1Z4JAU3</accession>
<proteinExistence type="predicted"/>
<gene>
    <name evidence="1" type="ORF">NIES2135_06840</name>
</gene>
<dbReference type="PANTHER" id="PTHR43393">
    <property type="entry name" value="CYTOKININ RIBOSIDE 5'-MONOPHOSPHATE PHOSPHORIBOHYDROLASE"/>
    <property type="match status" value="1"/>
</dbReference>
<dbReference type="AlphaFoldDB" id="A0A1Z4JAU3"/>
<dbReference type="GO" id="GO:0005829">
    <property type="term" value="C:cytosol"/>
    <property type="evidence" value="ECO:0007669"/>
    <property type="project" value="TreeGrafter"/>
</dbReference>
<dbReference type="InterPro" id="IPR031100">
    <property type="entry name" value="LOG_fam"/>
</dbReference>
<name>A0A1Z4JAU3_LEPBY</name>
<dbReference type="SUPFAM" id="SSF102405">
    <property type="entry name" value="MCP/YpsA-like"/>
    <property type="match status" value="1"/>
</dbReference>
<dbReference type="Proteomes" id="UP000217895">
    <property type="component" value="Chromosome"/>
</dbReference>
<dbReference type="Pfam" id="PF03641">
    <property type="entry name" value="Lysine_decarbox"/>
    <property type="match status" value="1"/>
</dbReference>
<protein>
    <recommendedName>
        <fullName evidence="3">Cytochrome D ubiquinol oxidase subunit II</fullName>
    </recommendedName>
</protein>
<organism evidence="1 2">
    <name type="scientific">Leptolyngbya boryana NIES-2135</name>
    <dbReference type="NCBI Taxonomy" id="1973484"/>
    <lineage>
        <taxon>Bacteria</taxon>
        <taxon>Bacillati</taxon>
        <taxon>Cyanobacteriota</taxon>
        <taxon>Cyanophyceae</taxon>
        <taxon>Leptolyngbyales</taxon>
        <taxon>Leptolyngbyaceae</taxon>
        <taxon>Leptolyngbya group</taxon>
        <taxon>Leptolyngbya</taxon>
    </lineage>
</organism>
<evidence type="ECO:0008006" key="3">
    <source>
        <dbReference type="Google" id="ProtNLM"/>
    </source>
</evidence>
<keyword evidence="2" id="KW-1185">Reference proteome</keyword>
<reference evidence="1 2" key="1">
    <citation type="submission" date="2017-06" db="EMBL/GenBank/DDBJ databases">
        <title>Genome sequencing of cyanobaciteial culture collection at National Institute for Environmental Studies (NIES).</title>
        <authorList>
            <person name="Hirose Y."/>
            <person name="Shimura Y."/>
            <person name="Fujisawa T."/>
            <person name="Nakamura Y."/>
            <person name="Kawachi M."/>
        </authorList>
    </citation>
    <scope>NUCLEOTIDE SEQUENCE [LARGE SCALE GENOMIC DNA]</scope>
    <source>
        <strain evidence="1 2">NIES-2135</strain>
    </source>
</reference>
<dbReference type="PANTHER" id="PTHR43393:SF2">
    <property type="entry name" value="CYTOKININ RIBOSIDE 5'-MONOPHOSPHATE PHOSPHORIBOHYDROLASE"/>
    <property type="match status" value="1"/>
</dbReference>
<dbReference type="EMBL" id="AP018203">
    <property type="protein sequence ID" value="BAY53872.1"/>
    <property type="molecule type" value="Genomic_DNA"/>
</dbReference>
<sequence length="364" mass="40802">MTANPSDLPQPSRSMLNVQSLRSTLNELLDHLPEMQHGALIAQALGLIARISQDEIDRLDWKILNASLQDMERAFTTFYPYRHIRKVSIFGSARIKPGTEEYEQAKEFAKCVTQQGYMVITGAGGGIMAAGNEGAGMDKSFGLNIQLPFEQGANHFIQGDPKLIPFKYFFTRKVFFLKESDALALFPGGFGTQDEAFECLTLTQTGKSAPVPLVLIDKPGGHYWHDWSEYIHKQLMKRGLISADDPSLYTITDDLDVACNAISSFYQVYHSSRYVGSQLVLRLKTELSDAAVDELNDRFRDILVTGRIEKTKPLPQEAQDESYGLPRLILNFNQRDLGRLYQLIAAVNFLGNPPPEVSAHPERK</sequence>
<evidence type="ECO:0000313" key="2">
    <source>
        <dbReference type="Proteomes" id="UP000217895"/>
    </source>
</evidence>
<dbReference type="Gene3D" id="3.40.50.450">
    <property type="match status" value="1"/>
</dbReference>
<evidence type="ECO:0000313" key="1">
    <source>
        <dbReference type="EMBL" id="BAY53872.1"/>
    </source>
</evidence>
<dbReference type="InterPro" id="IPR052341">
    <property type="entry name" value="LOG_family_nucleotidases"/>
</dbReference>